<comment type="similarity">
    <text evidence="2">Belongs to the 2H phosphoesterase superfamily. ThpR family.</text>
</comment>
<dbReference type="PANTHER" id="PTHR35561:SF1">
    <property type="entry name" value="RNA 2',3'-CYCLIC PHOSPHODIESTERASE"/>
    <property type="match status" value="1"/>
</dbReference>
<protein>
    <recommendedName>
        <fullName evidence="2">RNA 2',3'-cyclic phosphodiesterase</fullName>
        <shortName evidence="2">RNA 2',3'-CPDase</shortName>
        <ecNumber evidence="2">3.1.4.58</ecNumber>
    </recommendedName>
</protein>
<proteinExistence type="inferred from homology"/>
<feature type="active site" description="Proton donor" evidence="2">
    <location>
        <position position="36"/>
    </location>
</feature>
<evidence type="ECO:0000256" key="2">
    <source>
        <dbReference type="HAMAP-Rule" id="MF_01940"/>
    </source>
</evidence>
<dbReference type="InterPro" id="IPR009097">
    <property type="entry name" value="Cyclic_Pdiesterase"/>
</dbReference>
<dbReference type="RefSeq" id="WP_117351961.1">
    <property type="nucleotide sequence ID" value="NZ_CP020083.1"/>
</dbReference>
<feature type="short sequence motif" description="HXTX 1" evidence="2">
    <location>
        <begin position="36"/>
        <end position="39"/>
    </location>
</feature>
<dbReference type="InterPro" id="IPR004175">
    <property type="entry name" value="RNA_CPDase"/>
</dbReference>
<feature type="short sequence motif" description="HXTX 2" evidence="2">
    <location>
        <begin position="120"/>
        <end position="123"/>
    </location>
</feature>
<keyword evidence="1 2" id="KW-0378">Hydrolase</keyword>
<dbReference type="Pfam" id="PF13563">
    <property type="entry name" value="2_5_RNA_ligase2"/>
    <property type="match status" value="1"/>
</dbReference>
<reference evidence="3 4" key="1">
    <citation type="submission" date="2017-03" db="EMBL/GenBank/DDBJ databases">
        <title>Complete genome sequence of Blastomonas fulva degrading microcsystin LR.</title>
        <authorList>
            <person name="Lee H.-g."/>
            <person name="Jin L."/>
            <person name="oh H.-M."/>
        </authorList>
    </citation>
    <scope>NUCLEOTIDE SEQUENCE [LARGE SCALE GENOMIC DNA]</scope>
    <source>
        <strain evidence="3 4">T2</strain>
    </source>
</reference>
<feature type="active site" description="Proton acceptor" evidence="2">
    <location>
        <position position="120"/>
    </location>
</feature>
<dbReference type="GO" id="GO:0016874">
    <property type="term" value="F:ligase activity"/>
    <property type="evidence" value="ECO:0007669"/>
    <property type="project" value="UniProtKB-KW"/>
</dbReference>
<accession>A0ABM6M5K5</accession>
<comment type="catalytic activity">
    <reaction evidence="2">
        <text>a 3'-end 2',3'-cyclophospho-ribonucleotide-RNA + H2O = a 3'-end 2'-phospho-ribonucleotide-RNA + H(+)</text>
        <dbReference type="Rhea" id="RHEA:11828"/>
        <dbReference type="Rhea" id="RHEA-COMP:10464"/>
        <dbReference type="Rhea" id="RHEA-COMP:17353"/>
        <dbReference type="ChEBI" id="CHEBI:15377"/>
        <dbReference type="ChEBI" id="CHEBI:15378"/>
        <dbReference type="ChEBI" id="CHEBI:83064"/>
        <dbReference type="ChEBI" id="CHEBI:173113"/>
        <dbReference type="EC" id="3.1.4.58"/>
    </reaction>
</comment>
<dbReference type="EC" id="3.1.4.58" evidence="2"/>
<evidence type="ECO:0000313" key="4">
    <source>
        <dbReference type="Proteomes" id="UP000258016"/>
    </source>
</evidence>
<dbReference type="GeneID" id="303485277"/>
<name>A0ABM6M5K5_9SPHN</name>
<evidence type="ECO:0000313" key="3">
    <source>
        <dbReference type="EMBL" id="ASR51201.1"/>
    </source>
</evidence>
<sequence length="180" mass="20414">MRLFLALVPPVEVRRSLLATMHALAGARWQSDAQLHVTLRFIGDVDRHAADALMLALRRERFARIEARLDGFGFFDRRERVDQLWAGLSPRDPLERLHARLDRLCVGIGLEPEGRKYVPHITLARFARTMAPSAEQLAAWLGAQPLLPADTFAFDRLVLMESHMGRDGSVYEPVFEVGME</sequence>
<keyword evidence="4" id="KW-1185">Reference proteome</keyword>
<dbReference type="PANTHER" id="PTHR35561">
    <property type="entry name" value="RNA 2',3'-CYCLIC PHOSPHODIESTERASE"/>
    <property type="match status" value="1"/>
</dbReference>
<dbReference type="Proteomes" id="UP000258016">
    <property type="component" value="Chromosome"/>
</dbReference>
<evidence type="ECO:0000256" key="1">
    <source>
        <dbReference type="ARBA" id="ARBA00022801"/>
    </source>
</evidence>
<dbReference type="EMBL" id="CP020083">
    <property type="protein sequence ID" value="ASR51201.1"/>
    <property type="molecule type" value="Genomic_DNA"/>
</dbReference>
<organism evidence="3 4">
    <name type="scientific">Blastomonas fulva</name>
    <dbReference type="NCBI Taxonomy" id="1550728"/>
    <lineage>
        <taxon>Bacteria</taxon>
        <taxon>Pseudomonadati</taxon>
        <taxon>Pseudomonadota</taxon>
        <taxon>Alphaproteobacteria</taxon>
        <taxon>Sphingomonadales</taxon>
        <taxon>Sphingomonadaceae</taxon>
        <taxon>Blastomonas</taxon>
    </lineage>
</organism>
<dbReference type="NCBIfam" id="TIGR02258">
    <property type="entry name" value="2_5_ligase"/>
    <property type="match status" value="1"/>
</dbReference>
<dbReference type="HAMAP" id="MF_01940">
    <property type="entry name" value="RNA_CPDase"/>
    <property type="match status" value="1"/>
</dbReference>
<dbReference type="Gene3D" id="3.90.1140.10">
    <property type="entry name" value="Cyclic phosphodiesterase"/>
    <property type="match status" value="1"/>
</dbReference>
<gene>
    <name evidence="3" type="ORF">B5J99_06745</name>
</gene>
<keyword evidence="3" id="KW-0436">Ligase</keyword>
<dbReference type="SUPFAM" id="SSF55144">
    <property type="entry name" value="LigT-like"/>
    <property type="match status" value="1"/>
</dbReference>
<comment type="function">
    <text evidence="2">Hydrolyzes RNA 2',3'-cyclic phosphodiester to an RNA 2'-phosphomonoester.</text>
</comment>